<keyword evidence="7" id="KW-0067">ATP-binding</keyword>
<dbReference type="CDD" id="cd00156">
    <property type="entry name" value="REC"/>
    <property type="match status" value="1"/>
</dbReference>
<dbReference type="PROSITE" id="PS50113">
    <property type="entry name" value="PAC"/>
    <property type="match status" value="2"/>
</dbReference>
<keyword evidence="4" id="KW-0808">Transferase</keyword>
<dbReference type="InterPro" id="IPR003594">
    <property type="entry name" value="HATPase_dom"/>
</dbReference>
<dbReference type="SMART" id="SM00387">
    <property type="entry name" value="HATPase_c"/>
    <property type="match status" value="1"/>
</dbReference>
<protein>
    <recommendedName>
        <fullName evidence="2">histidine kinase</fullName>
        <ecNumber evidence="2">2.7.13.3</ecNumber>
    </recommendedName>
</protein>
<evidence type="ECO:0000259" key="10">
    <source>
        <dbReference type="PROSITE" id="PS50109"/>
    </source>
</evidence>
<accession>A0A483CMB4</accession>
<dbReference type="NCBIfam" id="TIGR00229">
    <property type="entry name" value="sensory_box"/>
    <property type="match status" value="4"/>
</dbReference>
<evidence type="ECO:0000259" key="13">
    <source>
        <dbReference type="PROSITE" id="PS50113"/>
    </source>
</evidence>
<evidence type="ECO:0000259" key="11">
    <source>
        <dbReference type="PROSITE" id="PS50110"/>
    </source>
</evidence>
<dbReference type="InterPro" id="IPR001610">
    <property type="entry name" value="PAC"/>
</dbReference>
<feature type="domain" description="Histidine kinase" evidence="10">
    <location>
        <begin position="739"/>
        <end position="830"/>
    </location>
</feature>
<proteinExistence type="predicted"/>
<gene>
    <name evidence="14" type="ORF">CUJ86_08855</name>
</gene>
<dbReference type="Pfam" id="PF02518">
    <property type="entry name" value="HATPase_c"/>
    <property type="match status" value="1"/>
</dbReference>
<dbReference type="Pfam" id="PF07568">
    <property type="entry name" value="HisKA_2"/>
    <property type="match status" value="1"/>
</dbReference>
<dbReference type="Gene3D" id="3.30.450.20">
    <property type="entry name" value="PAS domain"/>
    <property type="match status" value="4"/>
</dbReference>
<keyword evidence="5" id="KW-0547">Nucleotide-binding</keyword>
<dbReference type="PANTHER" id="PTHR41523:SF8">
    <property type="entry name" value="ETHYLENE RESPONSE SENSOR PROTEIN"/>
    <property type="match status" value="1"/>
</dbReference>
<dbReference type="PROSITE" id="PS50112">
    <property type="entry name" value="PAS"/>
    <property type="match status" value="2"/>
</dbReference>
<dbReference type="EMBL" id="PGCL01000003">
    <property type="protein sequence ID" value="TAJ44129.1"/>
    <property type="molecule type" value="Genomic_DNA"/>
</dbReference>
<feature type="modified residue" description="4-aspartylphosphate" evidence="9">
    <location>
        <position position="58"/>
    </location>
</feature>
<dbReference type="InterPro" id="IPR000700">
    <property type="entry name" value="PAS-assoc_C"/>
</dbReference>
<dbReference type="InterPro" id="IPR035965">
    <property type="entry name" value="PAS-like_dom_sf"/>
</dbReference>
<dbReference type="CDD" id="cd00130">
    <property type="entry name" value="PAS"/>
    <property type="match status" value="4"/>
</dbReference>
<dbReference type="SMART" id="SM00091">
    <property type="entry name" value="PAS"/>
    <property type="match status" value="4"/>
</dbReference>
<dbReference type="SUPFAM" id="SSF55785">
    <property type="entry name" value="PYP-like sensor domain (PAS domain)"/>
    <property type="match status" value="4"/>
</dbReference>
<dbReference type="GO" id="GO:0004673">
    <property type="term" value="F:protein histidine kinase activity"/>
    <property type="evidence" value="ECO:0007669"/>
    <property type="project" value="UniProtKB-EC"/>
</dbReference>
<evidence type="ECO:0000256" key="1">
    <source>
        <dbReference type="ARBA" id="ARBA00000085"/>
    </source>
</evidence>
<dbReference type="SUPFAM" id="SSF52172">
    <property type="entry name" value="CheY-like"/>
    <property type="match status" value="1"/>
</dbReference>
<feature type="domain" description="PAC" evidence="13">
    <location>
        <begin position="324"/>
        <end position="376"/>
    </location>
</feature>
<dbReference type="OrthoDB" id="8127at2157"/>
<organism evidence="14 15">
    <name type="scientific">Methanofollis fontis</name>
    <dbReference type="NCBI Taxonomy" id="2052832"/>
    <lineage>
        <taxon>Archaea</taxon>
        <taxon>Methanobacteriati</taxon>
        <taxon>Methanobacteriota</taxon>
        <taxon>Stenosarchaea group</taxon>
        <taxon>Methanomicrobia</taxon>
        <taxon>Methanomicrobiales</taxon>
        <taxon>Methanomicrobiaceae</taxon>
        <taxon>Methanofollis</taxon>
    </lineage>
</organism>
<feature type="domain" description="PAS" evidence="12">
    <location>
        <begin position="251"/>
        <end position="320"/>
    </location>
</feature>
<keyword evidence="8" id="KW-0843">Virulence</keyword>
<dbReference type="GO" id="GO:0006355">
    <property type="term" value="P:regulation of DNA-templated transcription"/>
    <property type="evidence" value="ECO:0007669"/>
    <property type="project" value="InterPro"/>
</dbReference>
<keyword evidence="3 9" id="KW-0597">Phosphoprotein</keyword>
<evidence type="ECO:0000313" key="15">
    <source>
        <dbReference type="Proteomes" id="UP000292580"/>
    </source>
</evidence>
<evidence type="ECO:0000313" key="14">
    <source>
        <dbReference type="EMBL" id="TAJ44129.1"/>
    </source>
</evidence>
<evidence type="ECO:0000256" key="7">
    <source>
        <dbReference type="ARBA" id="ARBA00022840"/>
    </source>
</evidence>
<dbReference type="PANTHER" id="PTHR41523">
    <property type="entry name" value="TWO-COMPONENT SYSTEM SENSOR PROTEIN"/>
    <property type="match status" value="1"/>
</dbReference>
<dbReference type="SMART" id="SM00086">
    <property type="entry name" value="PAC"/>
    <property type="match status" value="4"/>
</dbReference>
<keyword evidence="15" id="KW-1185">Reference proteome</keyword>
<dbReference type="Gene3D" id="3.30.565.10">
    <property type="entry name" value="Histidine kinase-like ATPase, C-terminal domain"/>
    <property type="match status" value="1"/>
</dbReference>
<sequence length="836" mass="92629">MTRDEGIRLLLVDDEPAFLDLSSIFLGRSGSFHVDTVQSPHNALEQLSSNHYDAVVSDYLMAEMDGISFLKAVRSCEPDIPFIIFTGKGREEIVIEALNSGADAYLQKGGEPVPQYAELARTVRTLVDKRRAFRELFGEQERMRVTLNSMADGMIITDTDSRITLINAVAQNITGWSEDEADGRVLSDVMPVIPAGEGGSDMKGIVTFVSRNGDHFDLSYTVTPLRGVDGGQVGNAVVFHDVTAEKKARKYHKLLASIVESTDDAVLVMNGDGIIRSWNRAAERIYGYAAAEIIGKQVSVLLPSGQNDEHNQIFSRLHAGEQVKHFETGRIRKDGQMIIVSVTVSPLRDAVGRVTAFSSIERDVTAQREAENELRLSEEKYRMLFDNANDAIVLNQIQPDGRPGRVIDANPRMLEIIGCTRSDLCQRSIQDIIDRNFWEQYPDMDDPSLAQQGCRFTGSIRTSDGSPLPVEIGAHRFDMKGTPVLLNIIRDISERIAAERELRIKESAMESSLIGSMILDPDGRITYLNGAAAQAWDCSDKRELQGALFGKPFIPDGEWEQEILPQLRRGGVWSGEAAALSSAGRAFTIDLSVSSVLDAPDVPICYVVSFADITSRKQNERDLEASIEEKSILLTEIHHRVKNNLQIISGMIRLQIREIVQEEAAASLRECENRIITMALVHESLYQSGNLGEIRMREHIRTLADNLVAAEMYTCPLHLELDIEDICLDLDTAIPCSLIINELMTNSIKHAFLDSDEGRIWISMHRDRPNCIRLEVGDDGPGLPGGFDISSARSLGLRLVYRLVTQQLGGEISVSSCDGTTYVIRLPAMDKGGNER</sequence>
<dbReference type="GO" id="GO:0000160">
    <property type="term" value="P:phosphorelay signal transduction system"/>
    <property type="evidence" value="ECO:0007669"/>
    <property type="project" value="InterPro"/>
</dbReference>
<dbReference type="InterPro" id="IPR013767">
    <property type="entry name" value="PAS_fold"/>
</dbReference>
<comment type="catalytic activity">
    <reaction evidence="1">
        <text>ATP + protein L-histidine = ADP + protein N-phospho-L-histidine.</text>
        <dbReference type="EC" id="2.7.13.3"/>
    </reaction>
</comment>
<feature type="domain" description="PAC" evidence="13">
    <location>
        <begin position="573"/>
        <end position="625"/>
    </location>
</feature>
<evidence type="ECO:0000256" key="6">
    <source>
        <dbReference type="ARBA" id="ARBA00022777"/>
    </source>
</evidence>
<comment type="caution">
    <text evidence="14">The sequence shown here is derived from an EMBL/GenBank/DDBJ whole genome shotgun (WGS) entry which is preliminary data.</text>
</comment>
<name>A0A483CMB4_9EURY</name>
<dbReference type="Pfam" id="PF13426">
    <property type="entry name" value="PAS_9"/>
    <property type="match status" value="2"/>
</dbReference>
<evidence type="ECO:0000256" key="8">
    <source>
        <dbReference type="ARBA" id="ARBA00023026"/>
    </source>
</evidence>
<evidence type="ECO:0000256" key="3">
    <source>
        <dbReference type="ARBA" id="ARBA00022553"/>
    </source>
</evidence>
<evidence type="ECO:0000259" key="12">
    <source>
        <dbReference type="PROSITE" id="PS50112"/>
    </source>
</evidence>
<dbReference type="InterPro" id="IPR000014">
    <property type="entry name" value="PAS"/>
</dbReference>
<dbReference type="Pfam" id="PF00989">
    <property type="entry name" value="PAS"/>
    <property type="match status" value="2"/>
</dbReference>
<keyword evidence="6" id="KW-0418">Kinase</keyword>
<dbReference type="PROSITE" id="PS50110">
    <property type="entry name" value="RESPONSE_REGULATORY"/>
    <property type="match status" value="1"/>
</dbReference>
<dbReference type="GO" id="GO:0005524">
    <property type="term" value="F:ATP binding"/>
    <property type="evidence" value="ECO:0007669"/>
    <property type="project" value="UniProtKB-KW"/>
</dbReference>
<dbReference type="SUPFAM" id="SSF55874">
    <property type="entry name" value="ATPase domain of HSP90 chaperone/DNA topoisomerase II/histidine kinase"/>
    <property type="match status" value="1"/>
</dbReference>
<reference evidence="14 15" key="1">
    <citation type="submission" date="2017-11" db="EMBL/GenBank/DDBJ databases">
        <title>Isolation and Characterization of Methanofollis Species from Methane Seep Offshore SW Taiwan.</title>
        <authorList>
            <person name="Teng N.-H."/>
            <person name="Lai M.-C."/>
            <person name="Chen S.-C."/>
        </authorList>
    </citation>
    <scope>NUCLEOTIDE SEQUENCE [LARGE SCALE GENOMIC DNA]</scope>
    <source>
        <strain evidence="14 15">FWC-SCC2</strain>
    </source>
</reference>
<evidence type="ECO:0000256" key="5">
    <source>
        <dbReference type="ARBA" id="ARBA00022741"/>
    </source>
</evidence>
<dbReference type="PROSITE" id="PS50109">
    <property type="entry name" value="HIS_KIN"/>
    <property type="match status" value="1"/>
</dbReference>
<dbReference type="Pfam" id="PF00072">
    <property type="entry name" value="Response_reg"/>
    <property type="match status" value="1"/>
</dbReference>
<dbReference type="InterPro" id="IPR036890">
    <property type="entry name" value="HATPase_C_sf"/>
</dbReference>
<dbReference type="AlphaFoldDB" id="A0A483CMB4"/>
<dbReference type="RefSeq" id="WP_130647197.1">
    <property type="nucleotide sequence ID" value="NZ_PGCL01000003.1"/>
</dbReference>
<evidence type="ECO:0000256" key="4">
    <source>
        <dbReference type="ARBA" id="ARBA00022679"/>
    </source>
</evidence>
<dbReference type="InterPro" id="IPR001789">
    <property type="entry name" value="Sig_transdc_resp-reg_receiver"/>
</dbReference>
<evidence type="ECO:0000256" key="2">
    <source>
        <dbReference type="ARBA" id="ARBA00012438"/>
    </source>
</evidence>
<dbReference type="InterPro" id="IPR011006">
    <property type="entry name" value="CheY-like_superfamily"/>
</dbReference>
<dbReference type="SMART" id="SM00448">
    <property type="entry name" value="REC"/>
    <property type="match status" value="1"/>
</dbReference>
<dbReference type="Proteomes" id="UP000292580">
    <property type="component" value="Unassembled WGS sequence"/>
</dbReference>
<feature type="domain" description="Response regulatory" evidence="11">
    <location>
        <begin position="8"/>
        <end position="123"/>
    </location>
</feature>
<dbReference type="EC" id="2.7.13.3" evidence="2"/>
<dbReference type="InterPro" id="IPR005467">
    <property type="entry name" value="His_kinase_dom"/>
</dbReference>
<feature type="domain" description="PAS" evidence="12">
    <location>
        <begin position="139"/>
        <end position="184"/>
    </location>
</feature>
<dbReference type="InterPro" id="IPR011495">
    <property type="entry name" value="Sig_transdc_His_kin_sub2_dim/P"/>
</dbReference>
<evidence type="ECO:0000256" key="9">
    <source>
        <dbReference type="PROSITE-ProRule" id="PRU00169"/>
    </source>
</evidence>
<dbReference type="Gene3D" id="3.40.50.2300">
    <property type="match status" value="1"/>
</dbReference>